<accession>A0A223LF81</accession>
<reference evidence="1 2" key="1">
    <citation type="submission" date="2017-07" db="EMBL/GenBank/DDBJ databases">
        <title>In vitro design and evaluation of phage cocktails against multidrug-resistant Aeromonas salmonicida.</title>
        <authorList>
            <person name="Chen L."/>
            <person name="Yuan S."/>
            <person name="Ma Y."/>
        </authorList>
    </citation>
    <scope>NUCLEOTIDE SEQUENCE [LARGE SCALE GENOMIC DNA]</scope>
</reference>
<keyword evidence="2" id="KW-1185">Reference proteome</keyword>
<sequence>MIYAINKFGVAFAIEANICAYSIASRGCQVFSCADDMYAAMDPQAVGYEYHVKQDGDAIICELEQTNVRVEKDFAEFISEYEI</sequence>
<protein>
    <submittedName>
        <fullName evidence="1">Uncharacterized protein</fullName>
    </submittedName>
</protein>
<organism evidence="1 2">
    <name type="scientific">Aeromonas phage AS-gz</name>
    <dbReference type="NCBI Taxonomy" id="2026082"/>
    <lineage>
        <taxon>Viruses</taxon>
        <taxon>Duplodnaviria</taxon>
        <taxon>Heunggongvirae</taxon>
        <taxon>Uroviricota</taxon>
        <taxon>Caudoviricetes</taxon>
        <taxon>Pantevenvirales</taxon>
        <taxon>Straboviridae</taxon>
        <taxon>Tulanevirus</taxon>
        <taxon>Tulanevirus asgz</taxon>
    </lineage>
</organism>
<evidence type="ECO:0000313" key="1">
    <source>
        <dbReference type="EMBL" id="ASU00653.1"/>
    </source>
</evidence>
<dbReference type="EMBL" id="MF479730">
    <property type="protein sequence ID" value="ASU00653.1"/>
    <property type="molecule type" value="Genomic_DNA"/>
</dbReference>
<dbReference type="Proteomes" id="UP000221110">
    <property type="component" value="Segment"/>
</dbReference>
<dbReference type="KEGG" id="vg:40089474"/>
<proteinExistence type="predicted"/>
<evidence type="ECO:0000313" key="2">
    <source>
        <dbReference type="Proteomes" id="UP000221110"/>
    </source>
</evidence>
<dbReference type="GeneID" id="40089474"/>
<dbReference type="RefSeq" id="YP_009613104.1">
    <property type="nucleotide sequence ID" value="NC_042019.1"/>
</dbReference>
<name>A0A223LF81_9CAUD</name>